<dbReference type="RefSeq" id="WP_367723330.1">
    <property type="nucleotide sequence ID" value="NZ_JBFOCI010000002.1"/>
</dbReference>
<feature type="signal peptide" evidence="3">
    <location>
        <begin position="1"/>
        <end position="31"/>
    </location>
</feature>
<name>A0ABV3QYV8_9HYPH</name>
<dbReference type="CDD" id="cd14659">
    <property type="entry name" value="Imelysin-like_IPPA"/>
    <property type="match status" value="1"/>
</dbReference>
<dbReference type="EMBL" id="JBFOCI010000002">
    <property type="protein sequence ID" value="MEW9806256.1"/>
    <property type="molecule type" value="Genomic_DNA"/>
</dbReference>
<evidence type="ECO:0000259" key="4">
    <source>
        <dbReference type="Pfam" id="PF09375"/>
    </source>
</evidence>
<protein>
    <submittedName>
        <fullName evidence="5">Imelysin family protein</fullName>
    </submittedName>
</protein>
<dbReference type="InterPro" id="IPR018976">
    <property type="entry name" value="Imelysin-like"/>
</dbReference>
<proteinExistence type="predicted"/>
<comment type="subcellular location">
    <subcellularLocation>
        <location evidence="1">Cell envelope</location>
    </subcellularLocation>
</comment>
<comment type="caution">
    <text evidence="5">The sequence shown here is derived from an EMBL/GenBank/DDBJ whole genome shotgun (WGS) entry which is preliminary data.</text>
</comment>
<sequence>MPQPSPPVRLVLRLRVDIVLAAWIAATPAWAATASGIVGDAIEGFIRPGYHALRMATVNLSQAGDALCAAPSEAALVAARASFGQVVDAWSRIEIIRFGPVTEHNRLERMLFWPDRKGTGLKQVQAALANRDASATDATTLAGKSVAMQGLGALEFVLYGTGSEALAAGDAYRCAYGTSISGNLATIAAELDEAWADPDGFARTWATPSDENPLYRDGTEAVTELMEVFVTGTELVRDVRLGGFLGAEPGGDKPRQALFWRSGKTVDSLAGNLDGMRALLEASRLAGALPDDQAWIGGEALFEFSNAATAAAGASGPLADVLADGDRRARLAYLGLVTSSLSDIFATRMSGALGLTAGFSSLDGD</sequence>
<feature type="chain" id="PRO_5045807896" evidence="3">
    <location>
        <begin position="32"/>
        <end position="365"/>
    </location>
</feature>
<dbReference type="Pfam" id="PF09375">
    <property type="entry name" value="Peptidase_M75"/>
    <property type="match status" value="1"/>
</dbReference>
<reference evidence="5 6" key="1">
    <citation type="submission" date="2024-06" db="EMBL/GenBank/DDBJ databases">
        <authorList>
            <person name="Tuo L."/>
        </authorList>
    </citation>
    <scope>NUCLEOTIDE SEQUENCE [LARGE SCALE GENOMIC DNA]</scope>
    <source>
        <strain evidence="5 6">ZMM04-5</strain>
    </source>
</reference>
<evidence type="ECO:0000256" key="3">
    <source>
        <dbReference type="SAM" id="SignalP"/>
    </source>
</evidence>
<accession>A0ABV3QYV8</accession>
<evidence type="ECO:0000256" key="2">
    <source>
        <dbReference type="ARBA" id="ARBA00022729"/>
    </source>
</evidence>
<dbReference type="Gene3D" id="1.20.1420.20">
    <property type="entry name" value="M75 peptidase, HXXE motif"/>
    <property type="match status" value="1"/>
</dbReference>
<evidence type="ECO:0000313" key="5">
    <source>
        <dbReference type="EMBL" id="MEW9806256.1"/>
    </source>
</evidence>
<dbReference type="InterPro" id="IPR034984">
    <property type="entry name" value="Imelysin-like_IPPA"/>
</dbReference>
<dbReference type="Proteomes" id="UP001556196">
    <property type="component" value="Unassembled WGS sequence"/>
</dbReference>
<keyword evidence="6" id="KW-1185">Reference proteome</keyword>
<organism evidence="5 6">
    <name type="scientific">Mesorhizobium marinum</name>
    <dbReference type="NCBI Taxonomy" id="3228790"/>
    <lineage>
        <taxon>Bacteria</taxon>
        <taxon>Pseudomonadati</taxon>
        <taxon>Pseudomonadota</taxon>
        <taxon>Alphaproteobacteria</taxon>
        <taxon>Hyphomicrobiales</taxon>
        <taxon>Phyllobacteriaceae</taxon>
        <taxon>Mesorhizobium</taxon>
    </lineage>
</organism>
<gene>
    <name evidence="5" type="ORF">ABUE31_09700</name>
</gene>
<dbReference type="InterPro" id="IPR038352">
    <property type="entry name" value="Imelysin_sf"/>
</dbReference>
<feature type="domain" description="Imelysin-like" evidence="4">
    <location>
        <begin position="46"/>
        <end position="332"/>
    </location>
</feature>
<keyword evidence="2 3" id="KW-0732">Signal</keyword>
<evidence type="ECO:0000256" key="1">
    <source>
        <dbReference type="ARBA" id="ARBA00004196"/>
    </source>
</evidence>
<evidence type="ECO:0000313" key="6">
    <source>
        <dbReference type="Proteomes" id="UP001556196"/>
    </source>
</evidence>